<evidence type="ECO:0000313" key="2">
    <source>
        <dbReference type="Proteomes" id="UP000440066"/>
    </source>
</evidence>
<organism evidence="1 2">
    <name type="scientific">Fundicoccus ignavus</name>
    <dbReference type="NCBI Taxonomy" id="2664442"/>
    <lineage>
        <taxon>Bacteria</taxon>
        <taxon>Bacillati</taxon>
        <taxon>Bacillota</taxon>
        <taxon>Bacilli</taxon>
        <taxon>Lactobacillales</taxon>
        <taxon>Aerococcaceae</taxon>
        <taxon>Fundicoccus</taxon>
    </lineage>
</organism>
<dbReference type="Pfam" id="PF06207">
    <property type="entry name" value="DUF1002"/>
    <property type="match status" value="1"/>
</dbReference>
<gene>
    <name evidence="1" type="ORF">GF867_12835</name>
</gene>
<dbReference type="EMBL" id="WJQT01000030">
    <property type="protein sequence ID" value="MRJ48432.1"/>
    <property type="molecule type" value="Genomic_DNA"/>
</dbReference>
<dbReference type="InterPro" id="IPR009343">
    <property type="entry name" value="DUF1002"/>
</dbReference>
<evidence type="ECO:0000313" key="1">
    <source>
        <dbReference type="EMBL" id="MRJ48432.1"/>
    </source>
</evidence>
<name>A0A844C5W1_9LACT</name>
<reference evidence="1 2" key="1">
    <citation type="submission" date="2019-11" db="EMBL/GenBank/DDBJ databases">
        <title>Characterisation of Fundicoccus ignavus gen. nov. sp. nov., a novel genus of the family Aerococcaceae from bulk tank milk.</title>
        <authorList>
            <person name="Siebert A."/>
            <person name="Huptas C."/>
            <person name="Wenning M."/>
            <person name="Scherer S."/>
            <person name="Doll E.V."/>
        </authorList>
    </citation>
    <scope>NUCLEOTIDE SEQUENCE [LARGE SCALE GENOMIC DNA]</scope>
    <source>
        <strain evidence="1 2">DSM 109652</strain>
    </source>
</reference>
<accession>A0A844C5W1</accession>
<dbReference type="AlphaFoldDB" id="A0A844C5W1"/>
<dbReference type="Proteomes" id="UP000440066">
    <property type="component" value="Unassembled WGS sequence"/>
</dbReference>
<protein>
    <submittedName>
        <fullName evidence="1">DUF1002 domain-containing protein</fullName>
    </submittedName>
</protein>
<proteinExistence type="predicted"/>
<sequence>MIILKWFKRLLALIIVSVFILIGMNSGILTSIQNIILGNPQTSNDESKTPEIRKMAAIGTNLDSSQKRQTIQLLGAEDVDSSNILSVDGLVIHRYLNDGSDINTSVVSSAMIEPLKAGEGLRVEIVTPTNIELISKATFENAALTAGAKDMTIKIAAIRSVTGEGALAGVYAMLDDMGYQLEQDDIEVAEDEIQIVIWIKTEFNLNDDLSNRFVRDFKLRISEFLMDNTKITEDDILSIVIKLCEDYGINYAQHHLDHLVAFGINYAGTQFANQEDAVRVLNDHNFSQFDGKWISIISNLDLNWSHEELLSLENPAEYRNENTYHPIIPAMFDYYFDSIQEDSWISLDALLGHTFVIEAMSPQFTDQELTALNRLRAYIYYHAVAVESERVAVIGVEPTLTKVEEWTQLAWEHEQRRVNQPVEYDLKQRVANATGYGVEVYHYDPFENLNGSRNESYGNLPLYGFNIKGIDDDHKIGSISIVKAIDSETNQLYSINQYDSNAMEKISDTYDFTTIYGVSVANNYQSLFNSTEDNAEPIGANNTSEREDLLEIMVSGNLTPQVPNSELELLIAEMEGNVKFELESYGADTIYSIPQRSFDKGRVLGIKLNAKAKYALDSYLIELANDLISQGYGENPLDDIGGQKALEDTYMFRYDLSLPWQDLIASVDAYNSVSINELAAMRTLDLSDNTQYHPIIQAMYEKVYDLMVLNEIVDMDVISHTFIFENLVAELTEEEREVLNYLRLLGYYYQTNTEAIQWGVIEDYKNLEEKDTVKGIWLSKVRSLLEIQSREPERYEAIQQIALVTGSAYEVSSYLDVVYDNFEGIYAYSVIPSYIKHFSQMDSFQYNPETKEMMYKSGPEETDSIELVQSRFNFSDYYGVSFEYAVEDVHGNLNGDSEPEYVLDTEQNETRAIPESISDISTGTVDWLPADWHRTTPRMRPEIPDVTWLLMSHHAQSGKLLVEPIYLSEAIISGYADPNSDVSIEWLLNSPYHDDQSSYYHTVGTNDQGYFEFIIDREVNQILPSSILTVSNLGPSGGALTDIPMYGYIPTALEHPSGLLTLERYYREVGDIEGYTYPYAEVSIAYLDGYAGSGYKVIADSEGYFYWKIGATRRNNTFTTVASVIHPETGEEISVVPYPWTQSELDNAVW</sequence>
<comment type="caution">
    <text evidence="1">The sequence shown here is derived from an EMBL/GenBank/DDBJ whole genome shotgun (WGS) entry which is preliminary data.</text>
</comment>